<dbReference type="Pfam" id="PF00098">
    <property type="entry name" value="zf-CCHC"/>
    <property type="match status" value="1"/>
</dbReference>
<proteinExistence type="predicted"/>
<dbReference type="Gene3D" id="4.10.60.10">
    <property type="entry name" value="Zinc finger, CCHC-type"/>
    <property type="match status" value="1"/>
</dbReference>
<dbReference type="SUPFAM" id="SSF57756">
    <property type="entry name" value="Retrovirus zinc finger-like domains"/>
    <property type="match status" value="1"/>
</dbReference>
<evidence type="ECO:0000313" key="5">
    <source>
        <dbReference type="EMBL" id="GEU36212.1"/>
    </source>
</evidence>
<feature type="region of interest" description="Disordered" evidence="3">
    <location>
        <begin position="1"/>
        <end position="21"/>
    </location>
</feature>
<reference evidence="5" key="1">
    <citation type="journal article" date="2019" name="Sci. Rep.">
        <title>Draft genome of Tanacetum cinerariifolium, the natural source of mosquito coil.</title>
        <authorList>
            <person name="Yamashiro T."/>
            <person name="Shiraishi A."/>
            <person name="Satake H."/>
            <person name="Nakayama K."/>
        </authorList>
    </citation>
    <scope>NUCLEOTIDE SEQUENCE</scope>
</reference>
<dbReference type="PROSITE" id="PS50158">
    <property type="entry name" value="ZF_CCHC"/>
    <property type="match status" value="1"/>
</dbReference>
<dbReference type="EMBL" id="BKCJ010000783">
    <property type="protein sequence ID" value="GEU36212.1"/>
    <property type="molecule type" value="Genomic_DNA"/>
</dbReference>
<dbReference type="InterPro" id="IPR036875">
    <property type="entry name" value="Znf_CCHC_sf"/>
</dbReference>
<comment type="caution">
    <text evidence="5">The sequence shown here is derived from an EMBL/GenBank/DDBJ whole genome shotgun (WGS) entry which is preliminary data.</text>
</comment>
<dbReference type="Pfam" id="PF13966">
    <property type="entry name" value="zf-RVT"/>
    <property type="match status" value="1"/>
</dbReference>
<feature type="coiled-coil region" evidence="2">
    <location>
        <begin position="546"/>
        <end position="573"/>
    </location>
</feature>
<feature type="coiled-coil region" evidence="2">
    <location>
        <begin position="431"/>
        <end position="483"/>
    </location>
</feature>
<organism evidence="5">
    <name type="scientific">Tanacetum cinerariifolium</name>
    <name type="common">Dalmatian daisy</name>
    <name type="synonym">Chrysanthemum cinerariifolium</name>
    <dbReference type="NCBI Taxonomy" id="118510"/>
    <lineage>
        <taxon>Eukaryota</taxon>
        <taxon>Viridiplantae</taxon>
        <taxon>Streptophyta</taxon>
        <taxon>Embryophyta</taxon>
        <taxon>Tracheophyta</taxon>
        <taxon>Spermatophyta</taxon>
        <taxon>Magnoliopsida</taxon>
        <taxon>eudicotyledons</taxon>
        <taxon>Gunneridae</taxon>
        <taxon>Pentapetalae</taxon>
        <taxon>asterids</taxon>
        <taxon>campanulids</taxon>
        <taxon>Asterales</taxon>
        <taxon>Asteraceae</taxon>
        <taxon>Asteroideae</taxon>
        <taxon>Anthemideae</taxon>
        <taxon>Anthemidinae</taxon>
        <taxon>Tanacetum</taxon>
    </lineage>
</organism>
<dbReference type="InterPro" id="IPR001878">
    <property type="entry name" value="Znf_CCHC"/>
</dbReference>
<dbReference type="SMART" id="SM00343">
    <property type="entry name" value="ZnF_C2HC"/>
    <property type="match status" value="1"/>
</dbReference>
<feature type="compositionally biased region" description="Low complexity" evidence="3">
    <location>
        <begin position="99"/>
        <end position="130"/>
    </location>
</feature>
<feature type="domain" description="CCHC-type" evidence="4">
    <location>
        <begin position="277"/>
        <end position="292"/>
    </location>
</feature>
<keyword evidence="2" id="KW-0175">Coiled coil</keyword>
<evidence type="ECO:0000259" key="4">
    <source>
        <dbReference type="PROSITE" id="PS50158"/>
    </source>
</evidence>
<keyword evidence="1" id="KW-0479">Metal-binding</keyword>
<accession>A0A6L2JHN4</accession>
<gene>
    <name evidence="5" type="ORF">Tci_008190</name>
</gene>
<dbReference type="AlphaFoldDB" id="A0A6L2JHN4"/>
<evidence type="ECO:0000256" key="1">
    <source>
        <dbReference type="PROSITE-ProRule" id="PRU00047"/>
    </source>
</evidence>
<keyword evidence="5" id="KW-0695">RNA-directed DNA polymerase</keyword>
<dbReference type="GO" id="GO:0008270">
    <property type="term" value="F:zinc ion binding"/>
    <property type="evidence" value="ECO:0007669"/>
    <property type="project" value="UniProtKB-KW"/>
</dbReference>
<dbReference type="GO" id="GO:0003676">
    <property type="term" value="F:nucleic acid binding"/>
    <property type="evidence" value="ECO:0007669"/>
    <property type="project" value="InterPro"/>
</dbReference>
<dbReference type="InterPro" id="IPR026960">
    <property type="entry name" value="RVT-Znf"/>
</dbReference>
<dbReference type="GO" id="GO:0003964">
    <property type="term" value="F:RNA-directed DNA polymerase activity"/>
    <property type="evidence" value="ECO:0007669"/>
    <property type="project" value="UniProtKB-KW"/>
</dbReference>
<keyword evidence="1" id="KW-0863">Zinc-finger</keyword>
<name>A0A6L2JHN4_TANCI</name>
<keyword evidence="5" id="KW-0548">Nucleotidyltransferase</keyword>
<feature type="region of interest" description="Disordered" evidence="3">
    <location>
        <begin position="97"/>
        <end position="130"/>
    </location>
</feature>
<protein>
    <submittedName>
        <fullName evidence="5">RNA-directed DNA polymerase, eukaryota, reverse transcriptase zinc-binding domain protein</fullName>
    </submittedName>
</protein>
<keyword evidence="5" id="KW-0808">Transferase</keyword>
<evidence type="ECO:0000256" key="3">
    <source>
        <dbReference type="SAM" id="MobiDB-lite"/>
    </source>
</evidence>
<sequence>MTSLADKAILSGTDNRPPMLEKDMYDSSKRRMELYILNRKHGRMILESVENGPLLWPIVEENGVTRLKKYFELSTTEAIQADYPFVLVAHHQMNKSTYQPHQQSYHQHQFPPQVSPFQSSPYEPQYHSSQYASQASSSTPLLLTYPSNDFHSSVNHNVYNASSLIPQMEYAPTVHQQTEFSLPDTGLIVLVFQKGDDPIDAINQMMSFLTSVVTSWYPPTNNQLRTSSNPCQQATINIGRVTIQLIQGRQNSMTACSSRPYTSGSIRTSRKHRVIVCYNCKGEGHMSKQCTKPKRKKDEQWFKDKVLLVQVQANGQVLQEEELEFLADPRIAKTLKLEAHYMYMAQLQEVTPDTSDNSGPIFDTEPLQKLPNNDNYNVFAIKNEHPEQSKPINDTYPIEQDEHNVIIDSLDMSYDREQVDQDDDDDLANERDLLASLIEKLKCEIDDSKNRTKFLETSNKALVDKLKDEIKDFKTKNKSLESSNNHFKEANNELSKTSQLMFKDLKKFQAELNRYHDVKYASKVAIDCAKAKGDLMSYKMVSEKSFNEYNRKINDLNQTISEMKKELFAHQKTISIMSQEKEAQFKFYKTREDKKNDKVIALENKVKVLDNIVYKTGQSVQTMKKMMQVRIMMVIDGNLSWNQCCSQVYEDLIMDGSGLKTGKTSTLGSQTFKLLILQISLIKLYRWITMAMKSTQQILFGKIGNHGKVHWYNIVWHSNCIPKHTFLLWIAARNKLCTQDRMGKWYPNKVWKMVCNIAKLNLKEDKWDNILEEMSKDKDNNSIWGVIRRLCLAAAVYFIWQELNRRLFINCSRDELELFKAICEELKAKRVSIQVKQSNQVLQAEVV</sequence>
<keyword evidence="1" id="KW-0862">Zinc</keyword>
<evidence type="ECO:0000256" key="2">
    <source>
        <dbReference type="SAM" id="Coils"/>
    </source>
</evidence>